<organism evidence="2 3">
    <name type="scientific">Dryococelus australis</name>
    <dbReference type="NCBI Taxonomy" id="614101"/>
    <lineage>
        <taxon>Eukaryota</taxon>
        <taxon>Metazoa</taxon>
        <taxon>Ecdysozoa</taxon>
        <taxon>Arthropoda</taxon>
        <taxon>Hexapoda</taxon>
        <taxon>Insecta</taxon>
        <taxon>Pterygota</taxon>
        <taxon>Neoptera</taxon>
        <taxon>Polyneoptera</taxon>
        <taxon>Phasmatodea</taxon>
        <taxon>Verophasmatodea</taxon>
        <taxon>Anareolatae</taxon>
        <taxon>Phasmatidae</taxon>
        <taxon>Eurycanthinae</taxon>
        <taxon>Dryococelus</taxon>
    </lineage>
</organism>
<keyword evidence="3" id="KW-1185">Reference proteome</keyword>
<name>A0ABQ9INI1_9NEOP</name>
<gene>
    <name evidence="2" type="ORF">PR048_003080</name>
</gene>
<comment type="caution">
    <text evidence="2">The sequence shown here is derived from an EMBL/GenBank/DDBJ whole genome shotgun (WGS) entry which is preliminary data.</text>
</comment>
<accession>A0ABQ9INI1</accession>
<sequence length="485" mass="55019">MDLPEGNRTNTETFLTRGRKSGPRHREENELTGRGQLRASRTFLHSQSAIQPSPEIMRGNVPFSRDKQNTTVSYVDLSHACNILYVVFLLGPLTRRGRCDDQLRLHKHGTYVPCSGTQQIRTSTDRRVSRQFTSPRDWHAKKPVAQLAPALSSTYSQGCPITWPARSPDLTLLEYFLWSLIKCLIYQTSVESKEELLARVMAAADLGCPGIGDRVYQNMVSWAEGPLSREEWTLGQGAGRERGEIKRTDKLARPGNFSFRRNRTIDKEVYLIRAAAEQVMQGERIRVVVPLSQTQSFADWLCIAIETVLPDWSSDDVEHFPPDLPEFAVYVFPPRHDCSAALSYHGYENPIVQPTSRVLQNTDTRSRRLPFFTAGHAARSSIARNPPTSTTRDPEACCDISSAQATIWKVQRTPRCAERTRSVIQSIFFRYRPKTIRPESATRVCNSIPVIPWPSAVAIKLRLYFRLFARSAMRGNEHVTMLLLT</sequence>
<dbReference type="InterPro" id="IPR036397">
    <property type="entry name" value="RNaseH_sf"/>
</dbReference>
<protein>
    <submittedName>
        <fullName evidence="2">Uncharacterized protein</fullName>
    </submittedName>
</protein>
<proteinExistence type="predicted"/>
<evidence type="ECO:0000256" key="1">
    <source>
        <dbReference type="SAM" id="MobiDB-lite"/>
    </source>
</evidence>
<evidence type="ECO:0000313" key="3">
    <source>
        <dbReference type="Proteomes" id="UP001159363"/>
    </source>
</evidence>
<dbReference type="EMBL" id="JARBHB010000001">
    <property type="protein sequence ID" value="KAJ8897730.1"/>
    <property type="molecule type" value="Genomic_DNA"/>
</dbReference>
<evidence type="ECO:0000313" key="2">
    <source>
        <dbReference type="EMBL" id="KAJ8897730.1"/>
    </source>
</evidence>
<dbReference type="Gene3D" id="3.30.420.10">
    <property type="entry name" value="Ribonuclease H-like superfamily/Ribonuclease H"/>
    <property type="match status" value="1"/>
</dbReference>
<feature type="region of interest" description="Disordered" evidence="1">
    <location>
        <begin position="1"/>
        <end position="34"/>
    </location>
</feature>
<dbReference type="Proteomes" id="UP001159363">
    <property type="component" value="Chromosome 1"/>
</dbReference>
<reference evidence="2 3" key="1">
    <citation type="submission" date="2023-02" db="EMBL/GenBank/DDBJ databases">
        <title>LHISI_Scaffold_Assembly.</title>
        <authorList>
            <person name="Stuart O.P."/>
            <person name="Cleave R."/>
            <person name="Magrath M.J.L."/>
            <person name="Mikheyev A.S."/>
        </authorList>
    </citation>
    <scope>NUCLEOTIDE SEQUENCE [LARGE SCALE GENOMIC DNA]</scope>
    <source>
        <strain evidence="2">Daus_M_001</strain>
        <tissue evidence="2">Leg muscle</tissue>
    </source>
</reference>